<protein>
    <submittedName>
        <fullName evidence="1">G6204 protein</fullName>
    </submittedName>
</protein>
<gene>
    <name evidence="1" type="primary">g6204</name>
    <name evidence="1" type="ORF">VP750_LOCUS5317</name>
</gene>
<organism evidence="1 2">
    <name type="scientific">Coccomyxa viridis</name>
    <dbReference type="NCBI Taxonomy" id="1274662"/>
    <lineage>
        <taxon>Eukaryota</taxon>
        <taxon>Viridiplantae</taxon>
        <taxon>Chlorophyta</taxon>
        <taxon>core chlorophytes</taxon>
        <taxon>Trebouxiophyceae</taxon>
        <taxon>Trebouxiophyceae incertae sedis</taxon>
        <taxon>Coccomyxaceae</taxon>
        <taxon>Coccomyxa</taxon>
    </lineage>
</organism>
<name>A0ABP1FUU5_9CHLO</name>
<keyword evidence="2" id="KW-1185">Reference proteome</keyword>
<evidence type="ECO:0000313" key="2">
    <source>
        <dbReference type="Proteomes" id="UP001497392"/>
    </source>
</evidence>
<comment type="caution">
    <text evidence="1">The sequence shown here is derived from an EMBL/GenBank/DDBJ whole genome shotgun (WGS) entry which is preliminary data.</text>
</comment>
<sequence>MGSMRNNIVDVTRTDVGIARRLKWDPNERDLALYSSPHADYTKPIEICPIVDGQVHITKMEALNVKDHRPSRPIGVLSGSALRRLAEINNDNIEWP</sequence>
<proteinExistence type="predicted"/>
<dbReference type="Proteomes" id="UP001497392">
    <property type="component" value="Unassembled WGS sequence"/>
</dbReference>
<accession>A0ABP1FUU5</accession>
<reference evidence="1 2" key="1">
    <citation type="submission" date="2024-06" db="EMBL/GenBank/DDBJ databases">
        <authorList>
            <person name="Kraege A."/>
            <person name="Thomma B."/>
        </authorList>
    </citation>
    <scope>NUCLEOTIDE SEQUENCE [LARGE SCALE GENOMIC DNA]</scope>
</reference>
<dbReference type="EMBL" id="CAXHTA020000009">
    <property type="protein sequence ID" value="CAL5223658.1"/>
    <property type="molecule type" value="Genomic_DNA"/>
</dbReference>
<evidence type="ECO:0000313" key="1">
    <source>
        <dbReference type="EMBL" id="CAL5223658.1"/>
    </source>
</evidence>